<feature type="region of interest" description="Disordered" evidence="1">
    <location>
        <begin position="377"/>
        <end position="474"/>
    </location>
</feature>
<proteinExistence type="predicted"/>
<dbReference type="AlphaFoldDB" id="A0A9P7G428"/>
<dbReference type="Proteomes" id="UP000775547">
    <property type="component" value="Unassembled WGS sequence"/>
</dbReference>
<gene>
    <name evidence="2" type="ORF">DXG03_004406</name>
</gene>
<evidence type="ECO:0000313" key="2">
    <source>
        <dbReference type="EMBL" id="KAG5641703.1"/>
    </source>
</evidence>
<evidence type="ECO:0000256" key="1">
    <source>
        <dbReference type="SAM" id="MobiDB-lite"/>
    </source>
</evidence>
<feature type="non-terminal residue" evidence="2">
    <location>
        <position position="1"/>
    </location>
</feature>
<protein>
    <submittedName>
        <fullName evidence="2">Uncharacterized protein</fullName>
    </submittedName>
</protein>
<keyword evidence="3" id="KW-1185">Reference proteome</keyword>
<dbReference type="OrthoDB" id="3009057at2759"/>
<reference evidence="2" key="1">
    <citation type="submission" date="2020-07" db="EMBL/GenBank/DDBJ databases">
        <authorList>
            <person name="Nieuwenhuis M."/>
            <person name="Van De Peppel L.J.J."/>
        </authorList>
    </citation>
    <scope>NUCLEOTIDE SEQUENCE</scope>
    <source>
        <strain evidence="2">AP01</strain>
        <tissue evidence="2">Mycelium</tissue>
    </source>
</reference>
<dbReference type="EMBL" id="JABCKV010000262">
    <property type="protein sequence ID" value="KAG5641703.1"/>
    <property type="molecule type" value="Genomic_DNA"/>
</dbReference>
<sequence length="474" mass="51816">LTNIVPDDLLVRSTAHEVIFHYIVTGCHPQHFGIGRVNLVSSGVGRFVDSDMESIAVDEPAPLVAAAMRLASKRELTTTEGSGTSGSVELLISLKEFISYKQLRWDNGETYRPASYIAFNLAHAFRNGAALSDVFTLPSEPDWANNTPDQLTQIVILHKDRVGNLHETTLDPSSLLPDSVPLGYAAQTPKDVHAWLSHERPAAFCICPPECNADLIFVLKHEDKYLWVALSTAGRGTDVPVDVNGLKSKLNGLLPVNIFAEDVCVLVVRLFMAAQLSLQMSDDATNSHIADAFAALPNSVRTGDKFSMLRVVATFPSQSPIRRSVAQRIKGPPVAALDTTKFEAVTEDIQSLNIVETLISSLQGRRQTHTNEKSILVEVPLPSSPKQRDADVAPPPSSKRTKTSGSRLPATQPTRILPKRSSRKLTQQPSDPKKESLPPPAESSRKTQKNPSEKPLATTSTPQPELRRSTRRSK</sequence>
<comment type="caution">
    <text evidence="2">The sequence shown here is derived from an EMBL/GenBank/DDBJ whole genome shotgun (WGS) entry which is preliminary data.</text>
</comment>
<reference evidence="2" key="2">
    <citation type="submission" date="2021-10" db="EMBL/GenBank/DDBJ databases">
        <title>Phylogenomics reveals ancestral predisposition of the termite-cultivated fungus Termitomyces towards a domesticated lifestyle.</title>
        <authorList>
            <person name="Auxier B."/>
            <person name="Grum-Grzhimaylo A."/>
            <person name="Cardenas M.E."/>
            <person name="Lodge J.D."/>
            <person name="Laessoe T."/>
            <person name="Pedersen O."/>
            <person name="Smith M.E."/>
            <person name="Kuyper T.W."/>
            <person name="Franco-Molano E.A."/>
            <person name="Baroni T.J."/>
            <person name="Aanen D.K."/>
        </authorList>
    </citation>
    <scope>NUCLEOTIDE SEQUENCE</scope>
    <source>
        <strain evidence="2">AP01</strain>
        <tissue evidence="2">Mycelium</tissue>
    </source>
</reference>
<organism evidence="2 3">
    <name type="scientific">Asterophora parasitica</name>
    <dbReference type="NCBI Taxonomy" id="117018"/>
    <lineage>
        <taxon>Eukaryota</taxon>
        <taxon>Fungi</taxon>
        <taxon>Dikarya</taxon>
        <taxon>Basidiomycota</taxon>
        <taxon>Agaricomycotina</taxon>
        <taxon>Agaricomycetes</taxon>
        <taxon>Agaricomycetidae</taxon>
        <taxon>Agaricales</taxon>
        <taxon>Tricholomatineae</taxon>
        <taxon>Lyophyllaceae</taxon>
        <taxon>Asterophora</taxon>
    </lineage>
</organism>
<evidence type="ECO:0000313" key="3">
    <source>
        <dbReference type="Proteomes" id="UP000775547"/>
    </source>
</evidence>
<name>A0A9P7G428_9AGAR</name>
<feature type="compositionally biased region" description="Polar residues" evidence="1">
    <location>
        <begin position="403"/>
        <end position="414"/>
    </location>
</feature>
<accession>A0A9P7G428</accession>